<proteinExistence type="inferred from homology"/>
<dbReference type="InterPro" id="IPR001014">
    <property type="entry name" value="Ribosomal_uL23_CS"/>
</dbReference>
<gene>
    <name evidence="6" type="primary">rpl23</name>
    <name evidence="8" type="ORF">GC250_03635</name>
</gene>
<evidence type="ECO:0000256" key="4">
    <source>
        <dbReference type="ARBA" id="ARBA00022980"/>
    </source>
</evidence>
<dbReference type="NCBIfam" id="NF011118">
    <property type="entry name" value="PRK14548.1"/>
    <property type="match status" value="1"/>
</dbReference>
<dbReference type="GO" id="GO:0003735">
    <property type="term" value="F:structural constituent of ribosome"/>
    <property type="evidence" value="ECO:0007669"/>
    <property type="project" value="UniProtKB-UniRule"/>
</dbReference>
<comment type="subunit">
    <text evidence="6">Part of the 50S ribosomal subunit. Contacts protein L29.</text>
</comment>
<dbReference type="InterPro" id="IPR019985">
    <property type="entry name" value="Ribosomal_uL23"/>
</dbReference>
<keyword evidence="5 6" id="KW-0687">Ribonucleoprotein</keyword>
<dbReference type="HAMAP" id="MF_01369_A">
    <property type="entry name" value="Ribosomal_uL23_A"/>
    <property type="match status" value="1"/>
</dbReference>
<comment type="caution">
    <text evidence="8">The sequence shown here is derived from an EMBL/GenBank/DDBJ whole genome shotgun (WGS) entry which is preliminary data.</text>
</comment>
<dbReference type="AlphaFoldDB" id="A0A6A9QLI3"/>
<keyword evidence="4 6" id="KW-0689">Ribosomal protein</keyword>
<evidence type="ECO:0000256" key="5">
    <source>
        <dbReference type="ARBA" id="ARBA00023274"/>
    </source>
</evidence>
<dbReference type="SUPFAM" id="SSF54189">
    <property type="entry name" value="Ribosomal proteins S24e, L23 and L15e"/>
    <property type="match status" value="1"/>
</dbReference>
<dbReference type="PROSITE" id="PS00050">
    <property type="entry name" value="RIBOSOMAL_L23"/>
    <property type="match status" value="1"/>
</dbReference>
<sequence>MNVILSAVAAEKAIKLIESTNTIVLVVDRKSTKSDIKKEVEELFSVKVEKVNTEITPRGEKRAFVRLSPEYKASDLAGKLGIF</sequence>
<evidence type="ECO:0000256" key="7">
    <source>
        <dbReference type="RuleBase" id="RU003934"/>
    </source>
</evidence>
<dbReference type="Pfam" id="PF00276">
    <property type="entry name" value="Ribosomal_L23"/>
    <property type="match status" value="1"/>
</dbReference>
<dbReference type="InterPro" id="IPR012678">
    <property type="entry name" value="Ribosomal_uL23/eL15/eS24_sf"/>
</dbReference>
<dbReference type="EMBL" id="WGGD01000005">
    <property type="protein sequence ID" value="MUN28558.1"/>
    <property type="molecule type" value="Genomic_DNA"/>
</dbReference>
<comment type="similarity">
    <text evidence="1 6 7">Belongs to the universal ribosomal protein uL23 family.</text>
</comment>
<keyword evidence="3 6" id="KW-0694">RNA-binding</keyword>
<evidence type="ECO:0000313" key="9">
    <source>
        <dbReference type="Proteomes" id="UP000470772"/>
    </source>
</evidence>
<protein>
    <recommendedName>
        <fullName evidence="6">Large ribosomal subunit protein uL23</fullName>
    </recommendedName>
</protein>
<dbReference type="Proteomes" id="UP000470772">
    <property type="component" value="Unassembled WGS sequence"/>
</dbReference>
<dbReference type="PANTHER" id="PTHR11620">
    <property type="entry name" value="60S RIBOSOMAL PROTEIN L23A"/>
    <property type="match status" value="1"/>
</dbReference>
<dbReference type="InterPro" id="IPR013025">
    <property type="entry name" value="Ribosomal_uL23-like"/>
</dbReference>
<dbReference type="GO" id="GO:0006412">
    <property type="term" value="P:translation"/>
    <property type="evidence" value="ECO:0007669"/>
    <property type="project" value="UniProtKB-UniRule"/>
</dbReference>
<dbReference type="InterPro" id="IPR012677">
    <property type="entry name" value="Nucleotide-bd_a/b_plait_sf"/>
</dbReference>
<comment type="function">
    <text evidence="6">Binds to 23S rRNA. One of the proteins that surrounds the polypeptide exit tunnel on the outside of the ribosome.</text>
</comment>
<accession>A0A6A9QLI3</accession>
<dbReference type="NCBIfam" id="TIGR03636">
    <property type="entry name" value="uL23_arch"/>
    <property type="match status" value="1"/>
</dbReference>
<reference evidence="8 9" key="1">
    <citation type="submission" date="2019-10" db="EMBL/GenBank/DDBJ databases">
        <title>Sequencing and Assembly of Multiple Reported Metal-Biooxidizing Members of the Extremely Thermoacidophilic Archaeal Family Sulfolobaceae.</title>
        <authorList>
            <person name="Counts J.A."/>
            <person name="Kelly R.M."/>
        </authorList>
    </citation>
    <scope>NUCLEOTIDE SEQUENCE [LARGE SCALE GENOMIC DNA]</scope>
    <source>
        <strain evidence="8 9">DSM 6482</strain>
    </source>
</reference>
<evidence type="ECO:0000256" key="6">
    <source>
        <dbReference type="HAMAP-Rule" id="MF_01369"/>
    </source>
</evidence>
<evidence type="ECO:0000256" key="3">
    <source>
        <dbReference type="ARBA" id="ARBA00022884"/>
    </source>
</evidence>
<dbReference type="GO" id="GO:1990904">
    <property type="term" value="C:ribonucleoprotein complex"/>
    <property type="evidence" value="ECO:0007669"/>
    <property type="project" value="UniProtKB-KW"/>
</dbReference>
<evidence type="ECO:0000256" key="2">
    <source>
        <dbReference type="ARBA" id="ARBA00022730"/>
    </source>
</evidence>
<keyword evidence="2 6" id="KW-0699">rRNA-binding</keyword>
<dbReference type="Gene3D" id="3.30.70.330">
    <property type="match status" value="1"/>
</dbReference>
<dbReference type="GO" id="GO:0019843">
    <property type="term" value="F:rRNA binding"/>
    <property type="evidence" value="ECO:0007669"/>
    <property type="project" value="UniProtKB-UniRule"/>
</dbReference>
<evidence type="ECO:0000256" key="1">
    <source>
        <dbReference type="ARBA" id="ARBA00006700"/>
    </source>
</evidence>
<keyword evidence="9" id="KW-1185">Reference proteome</keyword>
<organism evidence="8 9">
    <name type="scientific">Sulfuracidifex metallicus DSM 6482 = JCM 9184</name>
    <dbReference type="NCBI Taxonomy" id="523847"/>
    <lineage>
        <taxon>Archaea</taxon>
        <taxon>Thermoproteota</taxon>
        <taxon>Thermoprotei</taxon>
        <taxon>Sulfolobales</taxon>
        <taxon>Sulfolobaceae</taxon>
        <taxon>Sulfuracidifex</taxon>
    </lineage>
</organism>
<evidence type="ECO:0000313" key="8">
    <source>
        <dbReference type="EMBL" id="MUN28558.1"/>
    </source>
</evidence>
<name>A0A6A9QLI3_SULME</name>
<dbReference type="GO" id="GO:0005840">
    <property type="term" value="C:ribosome"/>
    <property type="evidence" value="ECO:0007669"/>
    <property type="project" value="UniProtKB-UniRule"/>
</dbReference>